<evidence type="ECO:0000313" key="1">
    <source>
        <dbReference type="EMBL" id="GGK80529.1"/>
    </source>
</evidence>
<evidence type="ECO:0000313" key="2">
    <source>
        <dbReference type="Proteomes" id="UP000662111"/>
    </source>
</evidence>
<name>A0ABQ2FBI1_9MICO</name>
<evidence type="ECO:0008006" key="3">
    <source>
        <dbReference type="Google" id="ProtNLM"/>
    </source>
</evidence>
<dbReference type="Proteomes" id="UP000662111">
    <property type="component" value="Unassembled WGS sequence"/>
</dbReference>
<gene>
    <name evidence="1" type="ORF">GCM10011509_31310</name>
</gene>
<dbReference type="SUPFAM" id="SSF52540">
    <property type="entry name" value="P-loop containing nucleoside triphosphate hydrolases"/>
    <property type="match status" value="1"/>
</dbReference>
<dbReference type="PIRSF" id="PIRSF007531">
    <property type="entry name" value="CPT"/>
    <property type="match status" value="1"/>
</dbReference>
<sequence>MSQHSSGGVGTVVVLNGPSSSGKSSLARALQDRWPGLLLDGGLDRHLGMLPRAYLGPSWSHVYRYAYGPDGTIRAISVGPAGERLHRGMHRAVAALAGSGCDVVVDHVLLERRWALDLVQVLEGVPTVLVGVRLPAEVLARRERERADRTLGQALAQLPAVHSHGGYDVQVDTSVLTPDEAAEVVLGRVAADGVPTAAARWRHDLGS</sequence>
<accession>A0ABQ2FBI1</accession>
<protein>
    <recommendedName>
        <fullName evidence="3">Chloramphenicol phosphotransferase</fullName>
    </recommendedName>
</protein>
<dbReference type="Gene3D" id="3.40.50.300">
    <property type="entry name" value="P-loop containing nucleotide triphosphate hydrolases"/>
    <property type="match status" value="1"/>
</dbReference>
<dbReference type="Pfam" id="PF07931">
    <property type="entry name" value="CPT"/>
    <property type="match status" value="1"/>
</dbReference>
<organism evidence="1 2">
    <name type="scientific">Ornithinimicrobium pekingense</name>
    <dbReference type="NCBI Taxonomy" id="384677"/>
    <lineage>
        <taxon>Bacteria</taxon>
        <taxon>Bacillati</taxon>
        <taxon>Actinomycetota</taxon>
        <taxon>Actinomycetes</taxon>
        <taxon>Micrococcales</taxon>
        <taxon>Ornithinimicrobiaceae</taxon>
        <taxon>Ornithinimicrobium</taxon>
    </lineage>
</organism>
<keyword evidence="2" id="KW-1185">Reference proteome</keyword>
<proteinExistence type="predicted"/>
<reference evidence="2" key="1">
    <citation type="journal article" date="2019" name="Int. J. Syst. Evol. Microbiol.">
        <title>The Global Catalogue of Microorganisms (GCM) 10K type strain sequencing project: providing services to taxonomists for standard genome sequencing and annotation.</title>
        <authorList>
            <consortium name="The Broad Institute Genomics Platform"/>
            <consortium name="The Broad Institute Genome Sequencing Center for Infectious Disease"/>
            <person name="Wu L."/>
            <person name="Ma J."/>
        </authorList>
    </citation>
    <scope>NUCLEOTIDE SEQUENCE [LARGE SCALE GENOMIC DNA]</scope>
    <source>
        <strain evidence="2">CGMCC 1.5362</strain>
    </source>
</reference>
<dbReference type="InterPro" id="IPR027417">
    <property type="entry name" value="P-loop_NTPase"/>
</dbReference>
<dbReference type="InterPro" id="IPR012853">
    <property type="entry name" value="CPT"/>
</dbReference>
<comment type="caution">
    <text evidence="1">The sequence shown here is derived from an EMBL/GenBank/DDBJ whole genome shotgun (WGS) entry which is preliminary data.</text>
</comment>
<dbReference type="EMBL" id="BMLB01000007">
    <property type="protein sequence ID" value="GGK80529.1"/>
    <property type="molecule type" value="Genomic_DNA"/>
</dbReference>